<comment type="caution">
    <text evidence="4">Lacks conserved residue(s) required for the propagation of feature annotation.</text>
</comment>
<gene>
    <name evidence="5" type="ORF">OMW55_07965</name>
</gene>
<dbReference type="PANTHER" id="PTHR43213:SF5">
    <property type="entry name" value="BIFUNCTIONAL DTTP_UTP PYROPHOSPHATASE_METHYLTRANSFERASE PROTEIN-RELATED"/>
    <property type="match status" value="1"/>
</dbReference>
<keyword evidence="3 4" id="KW-0546">Nucleotide metabolism</keyword>
<feature type="active site" description="Proton acceptor" evidence="4">
    <location>
        <position position="71"/>
    </location>
</feature>
<evidence type="ECO:0000256" key="4">
    <source>
        <dbReference type="HAMAP-Rule" id="MF_00528"/>
    </source>
</evidence>
<protein>
    <recommendedName>
        <fullName evidence="4">Nucleoside triphosphate pyrophosphatase</fullName>
        <ecNumber evidence="4">3.6.1.9</ecNumber>
    </recommendedName>
    <alternativeName>
        <fullName evidence="4">Nucleotide pyrophosphatase</fullName>
        <shortName evidence="4">Nucleotide PPase</shortName>
    </alternativeName>
</protein>
<comment type="cofactor">
    <cofactor evidence="1 4">
        <name>a divalent metal cation</name>
        <dbReference type="ChEBI" id="CHEBI:60240"/>
    </cofactor>
</comment>
<reference evidence="5 6" key="1">
    <citation type="submission" date="2022-10" db="EMBL/GenBank/DDBJ databases">
        <title>Sphingomonas sp.</title>
        <authorList>
            <person name="Jin C."/>
        </authorList>
    </citation>
    <scope>NUCLEOTIDE SEQUENCE [LARGE SCALE GENOMIC DNA]</scope>
    <source>
        <strain evidence="5 6">BN140010</strain>
    </source>
</reference>
<comment type="subcellular location">
    <subcellularLocation>
        <location evidence="4">Cytoplasm</location>
    </subcellularLocation>
</comment>
<keyword evidence="2 4" id="KW-0378">Hydrolase</keyword>
<dbReference type="PANTHER" id="PTHR43213">
    <property type="entry name" value="BIFUNCTIONAL DTTP/UTP PYROPHOSPHATASE/METHYLTRANSFERASE PROTEIN-RELATED"/>
    <property type="match status" value="1"/>
</dbReference>
<dbReference type="PIRSF" id="PIRSF006305">
    <property type="entry name" value="Maf"/>
    <property type="match status" value="1"/>
</dbReference>
<dbReference type="EC" id="3.6.1.9" evidence="4"/>
<dbReference type="RefSeq" id="WP_264882235.1">
    <property type="nucleotide sequence ID" value="NZ_JAPDOB010000002.1"/>
</dbReference>
<comment type="catalytic activity">
    <reaction evidence="4">
        <text>a ribonucleoside 5'-triphosphate + H2O = a ribonucleoside 5'-phosphate + diphosphate + H(+)</text>
        <dbReference type="Rhea" id="RHEA:23996"/>
        <dbReference type="ChEBI" id="CHEBI:15377"/>
        <dbReference type="ChEBI" id="CHEBI:15378"/>
        <dbReference type="ChEBI" id="CHEBI:33019"/>
        <dbReference type="ChEBI" id="CHEBI:58043"/>
        <dbReference type="ChEBI" id="CHEBI:61557"/>
        <dbReference type="EC" id="3.6.1.9"/>
    </reaction>
</comment>
<dbReference type="HAMAP" id="MF_00528">
    <property type="entry name" value="Maf"/>
    <property type="match status" value="1"/>
</dbReference>
<dbReference type="Proteomes" id="UP001526246">
    <property type="component" value="Unassembled WGS sequence"/>
</dbReference>
<dbReference type="InterPro" id="IPR003697">
    <property type="entry name" value="Maf-like"/>
</dbReference>
<comment type="function">
    <text evidence="4">Nucleoside triphosphate pyrophosphatase. May have a dual role in cell division arrest and in preventing the incorporation of modified nucleotides into cellular nucleic acids.</text>
</comment>
<dbReference type="InterPro" id="IPR029001">
    <property type="entry name" value="ITPase-like_fam"/>
</dbReference>
<dbReference type="SUPFAM" id="SSF52972">
    <property type="entry name" value="ITPase-like"/>
    <property type="match status" value="1"/>
</dbReference>
<evidence type="ECO:0000313" key="5">
    <source>
        <dbReference type="EMBL" id="MCW3797737.1"/>
    </source>
</evidence>
<organism evidence="5 6">
    <name type="scientific">Sphingomonas arvum</name>
    <dbReference type="NCBI Taxonomy" id="2992113"/>
    <lineage>
        <taxon>Bacteria</taxon>
        <taxon>Pseudomonadati</taxon>
        <taxon>Pseudomonadota</taxon>
        <taxon>Alphaproteobacteria</taxon>
        <taxon>Sphingomonadales</taxon>
        <taxon>Sphingomonadaceae</taxon>
        <taxon>Sphingomonas</taxon>
    </lineage>
</organism>
<evidence type="ECO:0000256" key="2">
    <source>
        <dbReference type="ARBA" id="ARBA00022801"/>
    </source>
</evidence>
<comment type="similarity">
    <text evidence="4">Belongs to the Maf family.</text>
</comment>
<name>A0ABT3JF83_9SPHN</name>
<dbReference type="Pfam" id="PF02545">
    <property type="entry name" value="Maf"/>
    <property type="match status" value="1"/>
</dbReference>
<dbReference type="EMBL" id="JAPDOB010000002">
    <property type="protein sequence ID" value="MCW3797737.1"/>
    <property type="molecule type" value="Genomic_DNA"/>
</dbReference>
<evidence type="ECO:0000256" key="3">
    <source>
        <dbReference type="ARBA" id="ARBA00023080"/>
    </source>
</evidence>
<sequence length="194" mass="20618">MDLVLASTSPIRGTLLANVGIPYAAETPEVDETRVKQGFVGSDAELAVALAEAKALSVSQRRPEALVIGSDSVLSVDGRRFSKPGGRQEAAEHLRFFSGKTMELTSGVALAQGGAVVWRTTEAARLAVRPLSDAFIAGYLDADWPEVSYCVGVFRLEGPGAQLFERINGDHFTILGLPLLPLLGELRARGMLPA</sequence>
<accession>A0ABT3JF83</accession>
<keyword evidence="6" id="KW-1185">Reference proteome</keyword>
<proteinExistence type="inferred from homology"/>
<comment type="caution">
    <text evidence="5">The sequence shown here is derived from an EMBL/GenBank/DDBJ whole genome shotgun (WGS) entry which is preliminary data.</text>
</comment>
<evidence type="ECO:0000313" key="6">
    <source>
        <dbReference type="Proteomes" id="UP001526246"/>
    </source>
</evidence>
<keyword evidence="4" id="KW-0963">Cytoplasm</keyword>
<comment type="catalytic activity">
    <reaction evidence="4">
        <text>a 2'-deoxyribonucleoside 5'-triphosphate + H2O = a 2'-deoxyribonucleoside 5'-phosphate + diphosphate + H(+)</text>
        <dbReference type="Rhea" id="RHEA:44644"/>
        <dbReference type="ChEBI" id="CHEBI:15377"/>
        <dbReference type="ChEBI" id="CHEBI:15378"/>
        <dbReference type="ChEBI" id="CHEBI:33019"/>
        <dbReference type="ChEBI" id="CHEBI:61560"/>
        <dbReference type="ChEBI" id="CHEBI:65317"/>
        <dbReference type="EC" id="3.6.1.9"/>
    </reaction>
</comment>
<dbReference type="NCBIfam" id="TIGR00172">
    <property type="entry name" value="maf"/>
    <property type="match status" value="1"/>
</dbReference>
<dbReference type="Gene3D" id="3.90.950.10">
    <property type="match status" value="1"/>
</dbReference>
<evidence type="ECO:0000256" key="1">
    <source>
        <dbReference type="ARBA" id="ARBA00001968"/>
    </source>
</evidence>